<organism evidence="2 3">
    <name type="scientific">Desulfobacula phenolica</name>
    <dbReference type="NCBI Taxonomy" id="90732"/>
    <lineage>
        <taxon>Bacteria</taxon>
        <taxon>Pseudomonadati</taxon>
        <taxon>Thermodesulfobacteriota</taxon>
        <taxon>Desulfobacteria</taxon>
        <taxon>Desulfobacterales</taxon>
        <taxon>Desulfobacteraceae</taxon>
        <taxon>Desulfobacula</taxon>
    </lineage>
</organism>
<dbReference type="NCBIfam" id="TIGR04335">
    <property type="entry name" value="AmmeMemoSam_A"/>
    <property type="match status" value="1"/>
</dbReference>
<dbReference type="NCBIfam" id="TIGR00296">
    <property type="entry name" value="TIGR00296 family protein"/>
    <property type="match status" value="1"/>
</dbReference>
<dbReference type="InterPro" id="IPR002733">
    <property type="entry name" value="AMMECR1_domain"/>
</dbReference>
<dbReference type="PROSITE" id="PS51112">
    <property type="entry name" value="AMMECR1"/>
    <property type="match status" value="1"/>
</dbReference>
<dbReference type="EMBL" id="FNLL01000007">
    <property type="protein sequence ID" value="SDU37824.1"/>
    <property type="molecule type" value="Genomic_DNA"/>
</dbReference>
<dbReference type="InterPro" id="IPR027485">
    <property type="entry name" value="AMMECR1_N"/>
</dbReference>
<keyword evidence="3" id="KW-1185">Reference proteome</keyword>
<feature type="domain" description="AMMECR1" evidence="1">
    <location>
        <begin position="8"/>
        <end position="191"/>
    </location>
</feature>
<dbReference type="Pfam" id="PF01871">
    <property type="entry name" value="AMMECR1"/>
    <property type="match status" value="1"/>
</dbReference>
<dbReference type="AlphaFoldDB" id="A0A1H2I1D6"/>
<dbReference type="RefSeq" id="WP_092234964.1">
    <property type="nucleotide sequence ID" value="NZ_FNLL01000007.1"/>
</dbReference>
<evidence type="ECO:0000313" key="2">
    <source>
        <dbReference type="EMBL" id="SDU37824.1"/>
    </source>
</evidence>
<protein>
    <recommendedName>
        <fullName evidence="1">AMMECR1 domain-containing protein</fullName>
    </recommendedName>
</protein>
<evidence type="ECO:0000259" key="1">
    <source>
        <dbReference type="PROSITE" id="PS51112"/>
    </source>
</evidence>
<sequence>MTEKLSKQDGILLLKLARENILREFGKENEDYDELKMKVSNLVLEESRGTFVTLHKKGNLRGCIGNIEPVKTVWKGVKENAKHAAFNDSRFSPLSYEELKHTTIEVSILTRPEKLDYTDADELVARLRPDIDGVIIKKQDHSATFLPQVWQQLQEPESFLTQLCMKAGLSSNAWKCGDLSVYTYQVQLFEE</sequence>
<reference evidence="3" key="1">
    <citation type="submission" date="2016-10" db="EMBL/GenBank/DDBJ databases">
        <authorList>
            <person name="Varghese N."/>
            <person name="Submissions S."/>
        </authorList>
    </citation>
    <scope>NUCLEOTIDE SEQUENCE [LARGE SCALE GENOMIC DNA]</scope>
    <source>
        <strain evidence="3">DSM 3384</strain>
    </source>
</reference>
<proteinExistence type="predicted"/>
<dbReference type="InterPro" id="IPR036071">
    <property type="entry name" value="AMMECR1_dom_sf"/>
</dbReference>
<dbReference type="PANTHER" id="PTHR13016:SF0">
    <property type="entry name" value="AMME SYNDROME CANDIDATE GENE 1 PROTEIN"/>
    <property type="match status" value="1"/>
</dbReference>
<dbReference type="Gene3D" id="3.30.1490.150">
    <property type="entry name" value="Hypothetical protein ph0010, domain 2"/>
    <property type="match status" value="1"/>
</dbReference>
<dbReference type="InterPro" id="IPR027623">
    <property type="entry name" value="AmmeMemoSam_A"/>
</dbReference>
<dbReference type="InterPro" id="IPR023473">
    <property type="entry name" value="AMMECR1"/>
</dbReference>
<evidence type="ECO:0000313" key="3">
    <source>
        <dbReference type="Proteomes" id="UP000199608"/>
    </source>
</evidence>
<dbReference type="Gene3D" id="3.30.700.20">
    <property type="entry name" value="Hypothetical protein ph0010, domain 1"/>
    <property type="match status" value="1"/>
</dbReference>
<dbReference type="PANTHER" id="PTHR13016">
    <property type="entry name" value="AMMECR1 HOMOLOG"/>
    <property type="match status" value="1"/>
</dbReference>
<dbReference type="SUPFAM" id="SSF143447">
    <property type="entry name" value="AMMECR1-like"/>
    <property type="match status" value="1"/>
</dbReference>
<name>A0A1H2I1D6_9BACT</name>
<dbReference type="Proteomes" id="UP000199608">
    <property type="component" value="Unassembled WGS sequence"/>
</dbReference>
<accession>A0A1H2I1D6</accession>
<gene>
    <name evidence="2" type="ORF">SAMN04487931_107169</name>
</gene>